<organism evidence="3 4">
    <name type="scientific">Ketobacter alkanivorans</name>
    <dbReference type="NCBI Taxonomy" id="1917421"/>
    <lineage>
        <taxon>Bacteria</taxon>
        <taxon>Pseudomonadati</taxon>
        <taxon>Pseudomonadota</taxon>
        <taxon>Gammaproteobacteria</taxon>
        <taxon>Pseudomonadales</taxon>
        <taxon>Ketobacteraceae</taxon>
        <taxon>Ketobacter</taxon>
    </lineage>
</organism>
<dbReference type="CDD" id="cd00063">
    <property type="entry name" value="FN3"/>
    <property type="match status" value="1"/>
</dbReference>
<dbReference type="KEGG" id="kak:Kalk_11750"/>
<accession>A0A2K9LL23</accession>
<dbReference type="SUPFAM" id="SSF49265">
    <property type="entry name" value="Fibronectin type III"/>
    <property type="match status" value="1"/>
</dbReference>
<evidence type="ECO:0000313" key="4">
    <source>
        <dbReference type="Proteomes" id="UP000235116"/>
    </source>
</evidence>
<dbReference type="InterPro" id="IPR036116">
    <property type="entry name" value="FN3_sf"/>
</dbReference>
<evidence type="ECO:0000259" key="2">
    <source>
        <dbReference type="PROSITE" id="PS50853"/>
    </source>
</evidence>
<sequence>MKFVHFNFIKCITGAMLCASIGLTTNSHALAPVNTDPTTPPDLGLPAAPTLSVSRSSISLSLSMKDSSNEEDGYFIQMRNSSNQWVTVRSSGPLHSYQSISDTRWGLKPDTRYCFRGAAFNAMGNSYSKIKCAYTYDGNENSVWRVQLAVETGAGVHSGTNDQVWVRMNSSSVNEYPHGNLTVVDYPFSDFSRVTTHTVDLNLTGLSQMSDINTLSLYKQGTDDWCIKSVKLLVNGIEVFVKDYSSASSDCQIMPSLFPGFDMLSFDRSTLRTANAWHSYDEDIALSLLGTFGIRNTELVSRLSGMIGHKMYFNELSWRDGYYDTPISITPVCNSANQCDRLNVDLNLLADVSILDLGNLHPNVDINFDLLVECGTNELIISTENFSVSADSVLAQEILSLSLVNYVDGQVESAIRDAWDAISQSVPGIPQCEVQVTQDGDVYLLLAE</sequence>
<evidence type="ECO:0000313" key="3">
    <source>
        <dbReference type="EMBL" id="AUM13056.1"/>
    </source>
</evidence>
<dbReference type="InterPro" id="IPR013783">
    <property type="entry name" value="Ig-like_fold"/>
</dbReference>
<feature type="signal peptide" evidence="1">
    <location>
        <begin position="1"/>
        <end position="29"/>
    </location>
</feature>
<dbReference type="Proteomes" id="UP000235116">
    <property type="component" value="Chromosome"/>
</dbReference>
<feature type="chain" id="PRO_5014869050" description="Fibronectin type-III domain-containing protein" evidence="1">
    <location>
        <begin position="30"/>
        <end position="448"/>
    </location>
</feature>
<dbReference type="PROSITE" id="PS50853">
    <property type="entry name" value="FN3"/>
    <property type="match status" value="1"/>
</dbReference>
<dbReference type="EMBL" id="CP022684">
    <property type="protein sequence ID" value="AUM13056.1"/>
    <property type="molecule type" value="Genomic_DNA"/>
</dbReference>
<gene>
    <name evidence="3" type="ORF">Kalk_11750</name>
</gene>
<dbReference type="InterPro" id="IPR003961">
    <property type="entry name" value="FN3_dom"/>
</dbReference>
<evidence type="ECO:0000256" key="1">
    <source>
        <dbReference type="SAM" id="SignalP"/>
    </source>
</evidence>
<dbReference type="RefSeq" id="WP_101894435.1">
    <property type="nucleotide sequence ID" value="NZ_CP022684.1"/>
</dbReference>
<dbReference type="Gene3D" id="2.60.40.10">
    <property type="entry name" value="Immunoglobulins"/>
    <property type="match status" value="1"/>
</dbReference>
<feature type="domain" description="Fibronectin type-III" evidence="2">
    <location>
        <begin position="45"/>
        <end position="138"/>
    </location>
</feature>
<reference evidence="4" key="1">
    <citation type="submission" date="2017-08" db="EMBL/GenBank/DDBJ databases">
        <title>Direct submision.</title>
        <authorList>
            <person name="Kim S.-J."/>
            <person name="Rhee S.-K."/>
        </authorList>
    </citation>
    <scope>NUCLEOTIDE SEQUENCE [LARGE SCALE GENOMIC DNA]</scope>
    <source>
        <strain evidence="4">GI5</strain>
    </source>
</reference>
<proteinExistence type="predicted"/>
<protein>
    <recommendedName>
        <fullName evidence="2">Fibronectin type-III domain-containing protein</fullName>
    </recommendedName>
</protein>
<dbReference type="OrthoDB" id="1550870at2"/>
<keyword evidence="4" id="KW-1185">Reference proteome</keyword>
<keyword evidence="1" id="KW-0732">Signal</keyword>
<dbReference type="AlphaFoldDB" id="A0A2K9LL23"/>
<name>A0A2K9LL23_9GAMM</name>